<dbReference type="SUPFAM" id="SSF51735">
    <property type="entry name" value="NAD(P)-binding Rossmann-fold domains"/>
    <property type="match status" value="1"/>
</dbReference>
<keyword evidence="2" id="KW-0520">NAD</keyword>
<evidence type="ECO:0000259" key="5">
    <source>
        <dbReference type="Pfam" id="PF14833"/>
    </source>
</evidence>
<dbReference type="InterPro" id="IPR015815">
    <property type="entry name" value="HIBADH-related"/>
</dbReference>
<accession>A0A370D7R0</accession>
<evidence type="ECO:0000313" key="6">
    <source>
        <dbReference type="EMBL" id="RDH80988.1"/>
    </source>
</evidence>
<gene>
    <name evidence="6" type="ORF">DIZ78_18205</name>
</gene>
<keyword evidence="7" id="KW-1185">Reference proteome</keyword>
<dbReference type="AlphaFoldDB" id="A0A370D7R0"/>
<dbReference type="InterPro" id="IPR008927">
    <property type="entry name" value="6-PGluconate_DH-like_C_sf"/>
</dbReference>
<dbReference type="GO" id="GO:0050661">
    <property type="term" value="F:NADP binding"/>
    <property type="evidence" value="ECO:0007669"/>
    <property type="project" value="InterPro"/>
</dbReference>
<proteinExistence type="predicted"/>
<dbReference type="PANTHER" id="PTHR43580:SF9">
    <property type="entry name" value="GLYOXYLATE_SUCCINIC SEMIALDEHYDE REDUCTASE 1"/>
    <property type="match status" value="1"/>
</dbReference>
<feature type="active site" evidence="3">
    <location>
        <position position="168"/>
    </location>
</feature>
<reference evidence="6 7" key="1">
    <citation type="journal article" date="2018" name="ISME J.">
        <title>Endosymbiont genomes yield clues of tubeworm success.</title>
        <authorList>
            <person name="Li Y."/>
            <person name="Liles M.R."/>
            <person name="Halanych K.M."/>
        </authorList>
    </citation>
    <scope>NUCLEOTIDE SEQUENCE [LARGE SCALE GENOMIC DNA]</scope>
    <source>
        <strain evidence="6">A1462</strain>
    </source>
</reference>
<evidence type="ECO:0000259" key="4">
    <source>
        <dbReference type="Pfam" id="PF03446"/>
    </source>
</evidence>
<feature type="domain" description="6-phosphogluconate dehydrogenase NADP-binding" evidence="4">
    <location>
        <begin position="2"/>
        <end position="159"/>
    </location>
</feature>
<dbReference type="PIRSF" id="PIRSF000103">
    <property type="entry name" value="HIBADH"/>
    <property type="match status" value="1"/>
</dbReference>
<dbReference type="Gene3D" id="3.40.50.720">
    <property type="entry name" value="NAD(P)-binding Rossmann-like Domain"/>
    <property type="match status" value="1"/>
</dbReference>
<dbReference type="GO" id="GO:0016491">
    <property type="term" value="F:oxidoreductase activity"/>
    <property type="evidence" value="ECO:0007669"/>
    <property type="project" value="UniProtKB-KW"/>
</dbReference>
<dbReference type="Proteomes" id="UP000254771">
    <property type="component" value="Unassembled WGS sequence"/>
</dbReference>
<dbReference type="InterPro" id="IPR013328">
    <property type="entry name" value="6PGD_dom2"/>
</dbReference>
<dbReference type="EMBL" id="QFXE01000023">
    <property type="protein sequence ID" value="RDH80988.1"/>
    <property type="molecule type" value="Genomic_DNA"/>
</dbReference>
<dbReference type="InterPro" id="IPR006115">
    <property type="entry name" value="6PGDH_NADP-bd"/>
</dbReference>
<protein>
    <submittedName>
        <fullName evidence="6">Hydroxyacid dehydrogenase</fullName>
    </submittedName>
</protein>
<dbReference type="InterPro" id="IPR036291">
    <property type="entry name" value="NAD(P)-bd_dom_sf"/>
</dbReference>
<dbReference type="InterPro" id="IPR051265">
    <property type="entry name" value="HIBADH-related_NP60_sf"/>
</dbReference>
<dbReference type="Gene3D" id="1.10.1040.10">
    <property type="entry name" value="N-(1-d-carboxylethyl)-l-norvaline Dehydrogenase, domain 2"/>
    <property type="match status" value="1"/>
</dbReference>
<dbReference type="GO" id="GO:0051287">
    <property type="term" value="F:NAD binding"/>
    <property type="evidence" value="ECO:0007669"/>
    <property type="project" value="InterPro"/>
</dbReference>
<dbReference type="Pfam" id="PF14833">
    <property type="entry name" value="NAD_binding_11"/>
    <property type="match status" value="1"/>
</dbReference>
<dbReference type="InterPro" id="IPR029154">
    <property type="entry name" value="HIBADH-like_NADP-bd"/>
</dbReference>
<sequence>MKITVLGLGLMGQPIAERLQHCGHAVVAWNRSPDRLETAKEAGLKVEADLLKAIKVADVICLALSDATAIREVLLQSSVSAELAGKLVLQMGTVAPEESREIGAAVEVASGGYLEAPVLGSIPEARSGNLIVMAGGSDENYQRGLLLLRCLGKQVQHVGFLGQGAAMKLAMNQLIASLTAGFSLSLGLVRSEGVDVGVFMELLRESALYAPTFDKKLSKMLEHNYANPNFPLKHLIKDLALFQQVAEKTGIDAGLPEAMLRVFEKGSSNGHAEDDYSSLYEAINPEMDMGVDQGC</sequence>
<organism evidence="6 7">
    <name type="scientific">endosymbiont of Escarpia spicata</name>
    <dbReference type="NCBI Taxonomy" id="2200908"/>
    <lineage>
        <taxon>Bacteria</taxon>
        <taxon>Pseudomonadati</taxon>
        <taxon>Pseudomonadota</taxon>
        <taxon>Gammaproteobacteria</taxon>
        <taxon>sulfur-oxidizing symbionts</taxon>
    </lineage>
</organism>
<evidence type="ECO:0000313" key="7">
    <source>
        <dbReference type="Proteomes" id="UP000254771"/>
    </source>
</evidence>
<comment type="caution">
    <text evidence="6">The sequence shown here is derived from an EMBL/GenBank/DDBJ whole genome shotgun (WGS) entry which is preliminary data.</text>
</comment>
<dbReference type="Pfam" id="PF03446">
    <property type="entry name" value="NAD_binding_2"/>
    <property type="match status" value="1"/>
</dbReference>
<evidence type="ECO:0000256" key="1">
    <source>
        <dbReference type="ARBA" id="ARBA00023002"/>
    </source>
</evidence>
<name>A0A370D7R0_9GAMM</name>
<keyword evidence="1" id="KW-0560">Oxidoreductase</keyword>
<evidence type="ECO:0000256" key="2">
    <source>
        <dbReference type="ARBA" id="ARBA00023027"/>
    </source>
</evidence>
<dbReference type="SUPFAM" id="SSF48179">
    <property type="entry name" value="6-phosphogluconate dehydrogenase C-terminal domain-like"/>
    <property type="match status" value="1"/>
</dbReference>
<feature type="domain" description="3-hydroxyisobutyrate dehydrogenase-like NAD-binding" evidence="5">
    <location>
        <begin position="162"/>
        <end position="282"/>
    </location>
</feature>
<dbReference type="PANTHER" id="PTHR43580">
    <property type="entry name" value="OXIDOREDUCTASE GLYR1-RELATED"/>
    <property type="match status" value="1"/>
</dbReference>
<evidence type="ECO:0000256" key="3">
    <source>
        <dbReference type="PIRSR" id="PIRSR000103-1"/>
    </source>
</evidence>